<dbReference type="Proteomes" id="UP000658278">
    <property type="component" value="Unassembled WGS sequence"/>
</dbReference>
<sequence length="350" mass="35722">MRAPLLLALTTCPLVAIPVTTPLTLSEESGFNELALTINPPVLPADTATSTLTSVPGQPIMATLDVDPAAGTTQEFSLTGGRIEGTDTTFSGRTIFVGSYTVNLTNLGGTVSTPNPPAPVDPATGKFDATLHQFTIDQGQAAGSISALIVGTIPINISFTPTESFTGSGSGEGTITLTETSANALTKNFDVEVTIPVDITEVTVTDGQEVTIRAVGTIKLEGSAEVPLSEYIAWTIENSIPGAPADDDNNGDGVRNGIAWALGYDGVTDASPSLPRPSELVPGGFEILLPNGGTAAPLVAETSSTLGSWDDIDTGRLSIGSNPIPAGSTGTVTIAPSGAPREFIRLSNSD</sequence>
<feature type="signal peptide" evidence="1">
    <location>
        <begin position="1"/>
        <end position="16"/>
    </location>
</feature>
<keyword evidence="1" id="KW-0732">Signal</keyword>
<keyword evidence="3" id="KW-1185">Reference proteome</keyword>
<evidence type="ECO:0000256" key="1">
    <source>
        <dbReference type="SAM" id="SignalP"/>
    </source>
</evidence>
<protein>
    <submittedName>
        <fullName evidence="2">Uncharacterized protein</fullName>
    </submittedName>
</protein>
<feature type="chain" id="PRO_5037334875" evidence="1">
    <location>
        <begin position="17"/>
        <end position="350"/>
    </location>
</feature>
<comment type="caution">
    <text evidence="2">The sequence shown here is derived from an EMBL/GenBank/DDBJ whole genome shotgun (WGS) entry which is preliminary data.</text>
</comment>
<gene>
    <name evidence="2" type="ORF">JIN81_00250</name>
</gene>
<proteinExistence type="predicted"/>
<dbReference type="RefSeq" id="WP_200275025.1">
    <property type="nucleotide sequence ID" value="NZ_JAENII010000001.1"/>
</dbReference>
<accession>A0A934R910</accession>
<reference evidence="2" key="1">
    <citation type="submission" date="2021-01" db="EMBL/GenBank/DDBJ databases">
        <title>Modified the classification status of verrucomicrobia.</title>
        <authorList>
            <person name="Feng X."/>
        </authorList>
    </citation>
    <scope>NUCLEOTIDE SEQUENCE</scope>
    <source>
        <strain evidence="2">KCTC 22201</strain>
    </source>
</reference>
<dbReference type="EMBL" id="JAENII010000001">
    <property type="protein sequence ID" value="MBK1825433.1"/>
    <property type="molecule type" value="Genomic_DNA"/>
</dbReference>
<name>A0A934R910_9BACT</name>
<evidence type="ECO:0000313" key="3">
    <source>
        <dbReference type="Proteomes" id="UP000658278"/>
    </source>
</evidence>
<organism evidence="2 3">
    <name type="scientific">Haloferula rosea</name>
    <dbReference type="NCBI Taxonomy" id="490093"/>
    <lineage>
        <taxon>Bacteria</taxon>
        <taxon>Pseudomonadati</taxon>
        <taxon>Verrucomicrobiota</taxon>
        <taxon>Verrucomicrobiia</taxon>
        <taxon>Verrucomicrobiales</taxon>
        <taxon>Verrucomicrobiaceae</taxon>
        <taxon>Haloferula</taxon>
    </lineage>
</organism>
<dbReference type="AlphaFoldDB" id="A0A934R910"/>
<evidence type="ECO:0000313" key="2">
    <source>
        <dbReference type="EMBL" id="MBK1825433.1"/>
    </source>
</evidence>